<dbReference type="eggNOG" id="ENOG502THF5">
    <property type="taxonomic scope" value="Eukaryota"/>
</dbReference>
<evidence type="ECO:0000313" key="3">
    <source>
        <dbReference type="WBParaSite" id="Csp11.Scaffold629.g7704.t1"/>
    </source>
</evidence>
<dbReference type="AlphaFoldDB" id="A0A1I7UBN8"/>
<dbReference type="Proteomes" id="UP000095282">
    <property type="component" value="Unplaced"/>
</dbReference>
<organism evidence="2 3">
    <name type="scientific">Caenorhabditis tropicalis</name>
    <dbReference type="NCBI Taxonomy" id="1561998"/>
    <lineage>
        <taxon>Eukaryota</taxon>
        <taxon>Metazoa</taxon>
        <taxon>Ecdysozoa</taxon>
        <taxon>Nematoda</taxon>
        <taxon>Chromadorea</taxon>
        <taxon>Rhabditida</taxon>
        <taxon>Rhabditina</taxon>
        <taxon>Rhabditomorpha</taxon>
        <taxon>Rhabditoidea</taxon>
        <taxon>Rhabditidae</taxon>
        <taxon>Peloderinae</taxon>
        <taxon>Caenorhabditis</taxon>
    </lineage>
</organism>
<name>A0A1I7UBN8_9PELO</name>
<dbReference type="WBParaSite" id="Csp11.Scaffold629.g7704.t1">
    <property type="protein sequence ID" value="Csp11.Scaffold629.g7704.t1"/>
    <property type="gene ID" value="Csp11.Scaffold629.g7704"/>
</dbReference>
<proteinExistence type="predicted"/>
<feature type="compositionally biased region" description="Low complexity" evidence="1">
    <location>
        <begin position="84"/>
        <end position="114"/>
    </location>
</feature>
<accession>A0A1I7UBN8</accession>
<evidence type="ECO:0000313" key="2">
    <source>
        <dbReference type="Proteomes" id="UP000095282"/>
    </source>
</evidence>
<sequence>MNQSPTADVANNRVKTDLNLAIGQGLTANQIYLYIPPTLNFTFTPPSITIADGNKCITDNTYVAISGTVIYKCVGSGVTASPVTGATDASTDSTTTGPSTSTGASSGSTQSSSSKIKSTPFIQAMTVTATASQPLYENQWNQIARSVQKALEAKQMLFDDEIQVALL</sequence>
<reference evidence="3" key="1">
    <citation type="submission" date="2016-11" db="UniProtKB">
        <authorList>
            <consortium name="WormBaseParasite"/>
        </authorList>
    </citation>
    <scope>IDENTIFICATION</scope>
</reference>
<protein>
    <submittedName>
        <fullName evidence="3">Head fiber protein</fullName>
    </submittedName>
</protein>
<keyword evidence="2" id="KW-1185">Reference proteome</keyword>
<evidence type="ECO:0000256" key="1">
    <source>
        <dbReference type="SAM" id="MobiDB-lite"/>
    </source>
</evidence>
<feature type="region of interest" description="Disordered" evidence="1">
    <location>
        <begin position="84"/>
        <end position="115"/>
    </location>
</feature>